<evidence type="ECO:0000259" key="2">
    <source>
        <dbReference type="Pfam" id="PF07987"/>
    </source>
</evidence>
<sequence length="173" mass="19283">MKKLLIPLCLLTFTSVTNAHVTLEQAKASAGSYHKLVFKVAHGCDGSATQSFKVTLPEQVTNAKPMPKAGWKLSIDRAYLSQAKTSHGKTITDDVREITWSGGELADAYYDEFTIQVKLGEVAEKLYFKVTQICEKARLDWIEIPSLGKSSKDLKFPAPMLEVENKTQETHQH</sequence>
<evidence type="ECO:0000313" key="3">
    <source>
        <dbReference type="EMBL" id="MBC3872109.1"/>
    </source>
</evidence>
<dbReference type="InterPro" id="IPR012533">
    <property type="entry name" value="YcnI-copper_dom"/>
</dbReference>
<dbReference type="EMBL" id="JACOGA010000001">
    <property type="protein sequence ID" value="MBC3872109.1"/>
    <property type="molecule type" value="Genomic_DNA"/>
</dbReference>
<dbReference type="InterPro" id="IPR038507">
    <property type="entry name" value="YcnI-like_sf"/>
</dbReference>
<reference evidence="3 4" key="1">
    <citation type="submission" date="2020-08" db="EMBL/GenBank/DDBJ databases">
        <title>Novel species isolated from subtropical streams in China.</title>
        <authorList>
            <person name="Lu H."/>
        </authorList>
    </citation>
    <scope>NUCLEOTIDE SEQUENCE [LARGE SCALE GENOMIC DNA]</scope>
    <source>
        <strain evidence="3 4">LX15W</strain>
    </source>
</reference>
<dbReference type="RefSeq" id="WP_186940121.1">
    <property type="nucleotide sequence ID" value="NZ_JACOGA010000001.1"/>
</dbReference>
<name>A0ABR6Y7I7_9BURK</name>
<dbReference type="Pfam" id="PF07987">
    <property type="entry name" value="DUF1775"/>
    <property type="match status" value="1"/>
</dbReference>
<protein>
    <submittedName>
        <fullName evidence="3">YcnI family protein</fullName>
    </submittedName>
</protein>
<keyword evidence="4" id="KW-1185">Reference proteome</keyword>
<dbReference type="Gene3D" id="2.60.40.2230">
    <property type="entry name" value="Uncharacterised protein YcnI-like PF07987, DUF1775"/>
    <property type="match status" value="1"/>
</dbReference>
<gene>
    <name evidence="3" type="ORF">H8K55_00800</name>
</gene>
<comment type="caution">
    <text evidence="3">The sequence shown here is derived from an EMBL/GenBank/DDBJ whole genome shotgun (WGS) entry which is preliminary data.</text>
</comment>
<evidence type="ECO:0000256" key="1">
    <source>
        <dbReference type="SAM" id="SignalP"/>
    </source>
</evidence>
<evidence type="ECO:0000313" key="4">
    <source>
        <dbReference type="Proteomes" id="UP000624279"/>
    </source>
</evidence>
<feature type="domain" description="YncI copper-binding" evidence="2">
    <location>
        <begin position="20"/>
        <end position="163"/>
    </location>
</feature>
<dbReference type="Proteomes" id="UP000624279">
    <property type="component" value="Unassembled WGS sequence"/>
</dbReference>
<accession>A0ABR6Y7I7</accession>
<keyword evidence="1" id="KW-0732">Signal</keyword>
<proteinExistence type="predicted"/>
<organism evidence="3 4">
    <name type="scientific">Undibacterium flavidum</name>
    <dbReference type="NCBI Taxonomy" id="2762297"/>
    <lineage>
        <taxon>Bacteria</taxon>
        <taxon>Pseudomonadati</taxon>
        <taxon>Pseudomonadota</taxon>
        <taxon>Betaproteobacteria</taxon>
        <taxon>Burkholderiales</taxon>
        <taxon>Oxalobacteraceae</taxon>
        <taxon>Undibacterium</taxon>
    </lineage>
</organism>
<dbReference type="CDD" id="cd08545">
    <property type="entry name" value="YcnI_like"/>
    <property type="match status" value="1"/>
</dbReference>
<feature type="signal peptide" evidence="1">
    <location>
        <begin position="1"/>
        <end position="19"/>
    </location>
</feature>
<feature type="chain" id="PRO_5047250859" evidence="1">
    <location>
        <begin position="20"/>
        <end position="173"/>
    </location>
</feature>